<proteinExistence type="predicted"/>
<dbReference type="RefSeq" id="XP_043005710.1">
    <property type="nucleotide sequence ID" value="XM_043155926.1"/>
</dbReference>
<organism evidence="1 2">
    <name type="scientific">Marasmius oreades</name>
    <name type="common">fairy-ring Marasmius</name>
    <dbReference type="NCBI Taxonomy" id="181124"/>
    <lineage>
        <taxon>Eukaryota</taxon>
        <taxon>Fungi</taxon>
        <taxon>Dikarya</taxon>
        <taxon>Basidiomycota</taxon>
        <taxon>Agaricomycotina</taxon>
        <taxon>Agaricomycetes</taxon>
        <taxon>Agaricomycetidae</taxon>
        <taxon>Agaricales</taxon>
        <taxon>Marasmiineae</taxon>
        <taxon>Marasmiaceae</taxon>
        <taxon>Marasmius</taxon>
    </lineage>
</organism>
<protein>
    <submittedName>
        <fullName evidence="1">Uncharacterized protein</fullName>
    </submittedName>
</protein>
<evidence type="ECO:0000313" key="1">
    <source>
        <dbReference type="EMBL" id="KAG7089240.1"/>
    </source>
</evidence>
<sequence>MAKMSTPREMTDEELKILMSNFSAIVRVSNEAAEREKLKMLNEAECCLAFDDIVGFIFSDSKEGLLRLEKAVPLPRNLIEDLFQAGSEDEASVQVTDVPSSLDTLLYFSTVPEIVFPSSTDTFQQSLQNKVHEYLTNTLKSVHTDITLNQQYLREALDIWESKQNRNDVLECAYTDFNAAICDAVVSVQPCADSLPPDLVQDLRFFAAGRDLEDGILQEEIPLIYERTQINHPERIAMDKYIVDLVEEIKKMSPDASWLPETTSTMENLTKFSVHTDQQGSSSQQDSTIRSDNFASVLNLPFLFFEYKVFDVPCGGVHQASFHLTSAIQYLAMLGIYNFWVFAVATTGHTARLLSACGEVPTEKSRSSLNDS</sequence>
<dbReference type="GeneID" id="66080014"/>
<gene>
    <name evidence="1" type="ORF">E1B28_010939</name>
</gene>
<keyword evidence="2" id="KW-1185">Reference proteome</keyword>
<reference evidence="1" key="1">
    <citation type="journal article" date="2021" name="Genome Biol. Evol.">
        <title>The assembled and annotated genome of the fairy-ring fungus Marasmius oreades.</title>
        <authorList>
            <person name="Hiltunen M."/>
            <person name="Ament-Velasquez S.L."/>
            <person name="Johannesson H."/>
        </authorList>
    </citation>
    <scope>NUCLEOTIDE SEQUENCE</scope>
    <source>
        <strain evidence="1">03SP1</strain>
    </source>
</reference>
<dbReference type="Proteomes" id="UP001049176">
    <property type="component" value="Chromosome 7"/>
</dbReference>
<dbReference type="AlphaFoldDB" id="A0A9P7UPP4"/>
<comment type="caution">
    <text evidence="1">The sequence shown here is derived from an EMBL/GenBank/DDBJ whole genome shotgun (WGS) entry which is preliminary data.</text>
</comment>
<name>A0A9P7UPP4_9AGAR</name>
<dbReference type="KEGG" id="more:E1B28_010939"/>
<accession>A0A9P7UPP4</accession>
<evidence type="ECO:0000313" key="2">
    <source>
        <dbReference type="Proteomes" id="UP001049176"/>
    </source>
</evidence>
<dbReference type="EMBL" id="CM032187">
    <property type="protein sequence ID" value="KAG7089240.1"/>
    <property type="molecule type" value="Genomic_DNA"/>
</dbReference>